<dbReference type="EMBL" id="WBVT01000006">
    <property type="protein sequence ID" value="KAB7790895.1"/>
    <property type="molecule type" value="Genomic_DNA"/>
</dbReference>
<feature type="region of interest" description="Disordered" evidence="1">
    <location>
        <begin position="126"/>
        <end position="160"/>
    </location>
</feature>
<dbReference type="Proteomes" id="UP000441772">
    <property type="component" value="Unassembled WGS sequence"/>
</dbReference>
<accession>A0A6I1GH07</accession>
<sequence>MTTTNDDRFMLDSTAAPCVPRWAGDVDIRTMGGERRTSFVGGCNAVDDPGYSLGVLLTVSVTDSGDGVRTADGSIIVADGEGGHDVPLQLADRAAACLALMAAAYRQDMPEPDARQIEAMARAIRDAAEHVTGERRTDSQRQDATTGSAMADTADTEQKI</sequence>
<evidence type="ECO:0000313" key="3">
    <source>
        <dbReference type="Proteomes" id="UP000441772"/>
    </source>
</evidence>
<dbReference type="AlphaFoldDB" id="A0A6I1GH07"/>
<evidence type="ECO:0000256" key="1">
    <source>
        <dbReference type="SAM" id="MobiDB-lite"/>
    </source>
</evidence>
<proteinExistence type="predicted"/>
<comment type="caution">
    <text evidence="2">The sequence shown here is derived from an EMBL/GenBank/DDBJ whole genome shotgun (WGS) entry which is preliminary data.</text>
</comment>
<name>A0A6I1GH07_9BIFI</name>
<organism evidence="2 3">
    <name type="scientific">Bifidobacterium leontopitheci</name>
    <dbReference type="NCBI Taxonomy" id="2650774"/>
    <lineage>
        <taxon>Bacteria</taxon>
        <taxon>Bacillati</taxon>
        <taxon>Actinomycetota</taxon>
        <taxon>Actinomycetes</taxon>
        <taxon>Bifidobacteriales</taxon>
        <taxon>Bifidobacteriaceae</taxon>
        <taxon>Bifidobacterium</taxon>
    </lineage>
</organism>
<protein>
    <submittedName>
        <fullName evidence="2">Uncharacterized protein</fullName>
    </submittedName>
</protein>
<reference evidence="2 3" key="1">
    <citation type="submission" date="2019-09" db="EMBL/GenBank/DDBJ databases">
        <title>Characterization of the phylogenetic diversity of two novel species belonging to the genus Bifidobacterium: Bifidobacterium cebidarum sp. nov. and Bifidobacterium leontopitheci sp. nov.</title>
        <authorList>
            <person name="Lugli G.A."/>
            <person name="Duranti S."/>
            <person name="Milani C."/>
            <person name="Turroni F."/>
            <person name="Ventura M."/>
        </authorList>
    </citation>
    <scope>NUCLEOTIDE SEQUENCE [LARGE SCALE GENOMIC DNA]</scope>
    <source>
        <strain evidence="2 3">LMG 31471</strain>
    </source>
</reference>
<evidence type="ECO:0000313" key="2">
    <source>
        <dbReference type="EMBL" id="KAB7790895.1"/>
    </source>
</evidence>
<keyword evidence="3" id="KW-1185">Reference proteome</keyword>
<gene>
    <name evidence="2" type="ORF">F7D09_0630</name>
</gene>
<feature type="compositionally biased region" description="Basic and acidic residues" evidence="1">
    <location>
        <begin position="126"/>
        <end position="141"/>
    </location>
</feature>
<dbReference type="RefSeq" id="WP_152233990.1">
    <property type="nucleotide sequence ID" value="NZ_JBHSKZ010000041.1"/>
</dbReference>